<feature type="compositionally biased region" description="Polar residues" evidence="1">
    <location>
        <begin position="42"/>
        <end position="54"/>
    </location>
</feature>
<dbReference type="Proteomes" id="UP001251528">
    <property type="component" value="Unassembled WGS sequence"/>
</dbReference>
<protein>
    <submittedName>
        <fullName evidence="2">Uncharacterized protein</fullName>
    </submittedName>
</protein>
<sequence>MSRQINQLWEVRKAEVWVYEYGKGVFELLYPEHFRRQDLNKNEMQNESQGSSGDNVVEEEHQQGFPRTDEADKTCGSQKQSHGEQTTVLRNKREAQQLDVMIIRDASELVGRDIPPVAQRREQMPEIMTLEPISG</sequence>
<name>A0AAJ0CIK6_9HYPO</name>
<organism evidence="2 3">
    <name type="scientific">Conoideocrella luteorostrata</name>
    <dbReference type="NCBI Taxonomy" id="1105319"/>
    <lineage>
        <taxon>Eukaryota</taxon>
        <taxon>Fungi</taxon>
        <taxon>Dikarya</taxon>
        <taxon>Ascomycota</taxon>
        <taxon>Pezizomycotina</taxon>
        <taxon>Sordariomycetes</taxon>
        <taxon>Hypocreomycetidae</taxon>
        <taxon>Hypocreales</taxon>
        <taxon>Clavicipitaceae</taxon>
        <taxon>Conoideocrella</taxon>
    </lineage>
</organism>
<feature type="region of interest" description="Disordered" evidence="1">
    <location>
        <begin position="40"/>
        <end position="92"/>
    </location>
</feature>
<feature type="compositionally biased region" description="Basic and acidic residues" evidence="1">
    <location>
        <begin position="58"/>
        <end position="73"/>
    </location>
</feature>
<evidence type="ECO:0000313" key="3">
    <source>
        <dbReference type="Proteomes" id="UP001251528"/>
    </source>
</evidence>
<comment type="caution">
    <text evidence="2">The sequence shown here is derived from an EMBL/GenBank/DDBJ whole genome shotgun (WGS) entry which is preliminary data.</text>
</comment>
<feature type="compositionally biased region" description="Polar residues" evidence="1">
    <location>
        <begin position="75"/>
        <end position="89"/>
    </location>
</feature>
<keyword evidence="3" id="KW-1185">Reference proteome</keyword>
<reference evidence="2" key="1">
    <citation type="submission" date="2023-06" db="EMBL/GenBank/DDBJ databases">
        <title>Conoideocrella luteorostrata (Hypocreales: Clavicipitaceae), a potential biocontrol fungus for elongate hemlock scale in United States Christmas tree production areas.</title>
        <authorList>
            <person name="Barrett H."/>
            <person name="Lovett B."/>
            <person name="Macias A.M."/>
            <person name="Stajich J.E."/>
            <person name="Kasson M.T."/>
        </authorList>
    </citation>
    <scope>NUCLEOTIDE SEQUENCE</scope>
    <source>
        <strain evidence="2">ARSEF 14590</strain>
    </source>
</reference>
<evidence type="ECO:0000256" key="1">
    <source>
        <dbReference type="SAM" id="MobiDB-lite"/>
    </source>
</evidence>
<gene>
    <name evidence="2" type="ORF">QQS21_008570</name>
</gene>
<accession>A0AAJ0CIK6</accession>
<dbReference type="EMBL" id="JASWJB010000198">
    <property type="protein sequence ID" value="KAK2593705.1"/>
    <property type="molecule type" value="Genomic_DNA"/>
</dbReference>
<evidence type="ECO:0000313" key="2">
    <source>
        <dbReference type="EMBL" id="KAK2593705.1"/>
    </source>
</evidence>
<dbReference type="AlphaFoldDB" id="A0AAJ0CIK6"/>
<proteinExistence type="predicted"/>